<dbReference type="PANTHER" id="PTHR37294">
    <property type="entry name" value="3'-5' EXORIBONUCLEASE YHAM"/>
    <property type="match status" value="1"/>
</dbReference>
<dbReference type="RefSeq" id="WP_068845964.1">
    <property type="nucleotide sequence ID" value="NZ_LYDR01000033.1"/>
</dbReference>
<dbReference type="STRING" id="1841610.A6X21_16820"/>
<dbReference type="GO" id="GO:0003676">
    <property type="term" value="F:nucleic acid binding"/>
    <property type="evidence" value="ECO:0007669"/>
    <property type="project" value="InterPro"/>
</dbReference>
<dbReference type="SUPFAM" id="SSF50249">
    <property type="entry name" value="Nucleic acid-binding proteins"/>
    <property type="match status" value="1"/>
</dbReference>
<dbReference type="AlphaFoldDB" id="A0A1C3EQF1"/>
<dbReference type="GO" id="GO:0016787">
    <property type="term" value="F:hydrolase activity"/>
    <property type="evidence" value="ECO:0007669"/>
    <property type="project" value="UniProtKB-KW"/>
</dbReference>
<dbReference type="CDD" id="cd00077">
    <property type="entry name" value="HDc"/>
    <property type="match status" value="1"/>
</dbReference>
<accession>A0A1C3EQF1</accession>
<dbReference type="Proteomes" id="UP000094828">
    <property type="component" value="Unassembled WGS sequence"/>
</dbReference>
<dbReference type="Pfam" id="PF01966">
    <property type="entry name" value="HD"/>
    <property type="match status" value="1"/>
</dbReference>
<dbReference type="Gene3D" id="2.40.50.140">
    <property type="entry name" value="Nucleic acid-binding proteins"/>
    <property type="match status" value="1"/>
</dbReference>
<reference evidence="3 4" key="1">
    <citation type="submission" date="2016-05" db="EMBL/GenBank/DDBJ databases">
        <title>Genomic and physiological characterization of Planctopirus sp. isolated from fresh water lake.</title>
        <authorList>
            <person name="Subhash Y."/>
            <person name="Ramana C."/>
        </authorList>
    </citation>
    <scope>NUCLEOTIDE SEQUENCE [LARGE SCALE GENOMIC DNA]</scope>
    <source>
        <strain evidence="3 4">JC280</strain>
    </source>
</reference>
<dbReference type="InterPro" id="IPR004365">
    <property type="entry name" value="NA-bd_OB_tRNA"/>
</dbReference>
<organism evidence="3 4">
    <name type="scientific">Planctopirus hydrillae</name>
    <dbReference type="NCBI Taxonomy" id="1841610"/>
    <lineage>
        <taxon>Bacteria</taxon>
        <taxon>Pseudomonadati</taxon>
        <taxon>Planctomycetota</taxon>
        <taxon>Planctomycetia</taxon>
        <taxon>Planctomycetales</taxon>
        <taxon>Planctomycetaceae</taxon>
        <taxon>Planctopirus</taxon>
    </lineage>
</organism>
<dbReference type="EMBL" id="LYDR01000033">
    <property type="protein sequence ID" value="ODA35475.1"/>
    <property type="molecule type" value="Genomic_DNA"/>
</dbReference>
<dbReference type="NCBIfam" id="TIGR00277">
    <property type="entry name" value="HDIG"/>
    <property type="match status" value="1"/>
</dbReference>
<dbReference type="InterPro" id="IPR050798">
    <property type="entry name" value="YhaM_exoribonuc/phosphodiest"/>
</dbReference>
<dbReference type="SUPFAM" id="SSF109604">
    <property type="entry name" value="HD-domain/PDEase-like"/>
    <property type="match status" value="1"/>
</dbReference>
<keyword evidence="1" id="KW-0378">Hydrolase</keyword>
<comment type="caution">
    <text evidence="3">The sequence shown here is derived from an EMBL/GenBank/DDBJ whole genome shotgun (WGS) entry which is preliminary data.</text>
</comment>
<feature type="domain" description="HD/PDEase" evidence="2">
    <location>
        <begin position="158"/>
        <end position="296"/>
    </location>
</feature>
<dbReference type="PANTHER" id="PTHR37294:SF1">
    <property type="entry name" value="3'-5' EXORIBONUCLEASE YHAM"/>
    <property type="match status" value="1"/>
</dbReference>
<dbReference type="SMART" id="SM00471">
    <property type="entry name" value="HDc"/>
    <property type="match status" value="1"/>
</dbReference>
<dbReference type="OrthoDB" id="9778453at2"/>
<dbReference type="InterPro" id="IPR006674">
    <property type="entry name" value="HD_domain"/>
</dbReference>
<dbReference type="InterPro" id="IPR006675">
    <property type="entry name" value="HDIG_dom"/>
</dbReference>
<dbReference type="InterPro" id="IPR003607">
    <property type="entry name" value="HD/PDEase_dom"/>
</dbReference>
<dbReference type="CDD" id="cd04492">
    <property type="entry name" value="YhaM_OBF_like"/>
    <property type="match status" value="1"/>
</dbReference>
<name>A0A1C3EQF1_9PLAN</name>
<evidence type="ECO:0000313" key="4">
    <source>
        <dbReference type="Proteomes" id="UP000094828"/>
    </source>
</evidence>
<protein>
    <submittedName>
        <fullName evidence="3">CMP-binding protein</fullName>
    </submittedName>
</protein>
<evidence type="ECO:0000256" key="1">
    <source>
        <dbReference type="ARBA" id="ARBA00022801"/>
    </source>
</evidence>
<keyword evidence="4" id="KW-1185">Reference proteome</keyword>
<proteinExistence type="predicted"/>
<dbReference type="Gene3D" id="1.10.3210.10">
    <property type="entry name" value="Hypothetical protein af1432"/>
    <property type="match status" value="1"/>
</dbReference>
<gene>
    <name evidence="3" type="ORF">A6X21_16820</name>
</gene>
<dbReference type="GO" id="GO:0031125">
    <property type="term" value="P:rRNA 3'-end processing"/>
    <property type="evidence" value="ECO:0007669"/>
    <property type="project" value="TreeGrafter"/>
</dbReference>
<evidence type="ECO:0000313" key="3">
    <source>
        <dbReference type="EMBL" id="ODA35475.1"/>
    </source>
</evidence>
<evidence type="ECO:0000259" key="2">
    <source>
        <dbReference type="SMART" id="SM00471"/>
    </source>
</evidence>
<dbReference type="InterPro" id="IPR012340">
    <property type="entry name" value="NA-bd_OB-fold"/>
</dbReference>
<dbReference type="Pfam" id="PF01336">
    <property type="entry name" value="tRNA_anti-codon"/>
    <property type="match status" value="1"/>
</dbReference>
<sequence>MARRLILELKDGDNVDETFLVADRQLRANRNAALYLNVDLRDKSGVINGRMWNVSEESVAHIQAGQYVRVRGKVQLFQGVLQLILTGAQPIDAATIDPLDFLPETTANIEQLMSRLREHLLKIESVPLRTLCECCLLDEELMEKYAKAPAGIKAHHAYHGGLLEHVVTLMDLARKVVEVYPTLDADLLVSGVFWHDIGKIRELSYETSFAYTDEGQLIGHLQIGVEMLSERIRETEQLSGERFPEELSWRLKHLILSHHGSYEFGSPRLPMTPEAMALHLLDNLDAKLHEFMRAISEDPHGESHWTLFLPRLDRKLYKTPTDASKRSE</sequence>